<dbReference type="InterPro" id="IPR052072">
    <property type="entry name" value="Vascular_dev_regulator"/>
</dbReference>
<accession>A0AB34HKN0</accession>
<dbReference type="GO" id="GO:0051020">
    <property type="term" value="F:GTPase binding"/>
    <property type="evidence" value="ECO:0007669"/>
    <property type="project" value="TreeGrafter"/>
</dbReference>
<keyword evidence="2" id="KW-1185">Reference proteome</keyword>
<protein>
    <submittedName>
        <fullName evidence="1">Uncharacterized protein</fullName>
    </submittedName>
</protein>
<evidence type="ECO:0000313" key="1">
    <source>
        <dbReference type="EMBL" id="KAJ8792798.1"/>
    </source>
</evidence>
<organism evidence="1 2">
    <name type="scientific">Eschrichtius robustus</name>
    <name type="common">California gray whale</name>
    <name type="synonym">Eschrichtius gibbosus</name>
    <dbReference type="NCBI Taxonomy" id="9764"/>
    <lineage>
        <taxon>Eukaryota</taxon>
        <taxon>Metazoa</taxon>
        <taxon>Chordata</taxon>
        <taxon>Craniata</taxon>
        <taxon>Vertebrata</taxon>
        <taxon>Euteleostomi</taxon>
        <taxon>Mammalia</taxon>
        <taxon>Eutheria</taxon>
        <taxon>Laurasiatheria</taxon>
        <taxon>Artiodactyla</taxon>
        <taxon>Whippomorpha</taxon>
        <taxon>Cetacea</taxon>
        <taxon>Mysticeti</taxon>
        <taxon>Eschrichtiidae</taxon>
        <taxon>Eschrichtius</taxon>
    </lineage>
</organism>
<dbReference type="AlphaFoldDB" id="A0AB34HKN0"/>
<evidence type="ECO:0000313" key="2">
    <source>
        <dbReference type="Proteomes" id="UP001159641"/>
    </source>
</evidence>
<dbReference type="EMBL" id="JAIQCJ010001065">
    <property type="protein sequence ID" value="KAJ8792798.1"/>
    <property type="molecule type" value="Genomic_DNA"/>
</dbReference>
<dbReference type="PANTHER" id="PTHR16027">
    <property type="entry name" value="DILUTE DOMAIN-CONTAINING PROTEIN YPR089W"/>
    <property type="match status" value="1"/>
</dbReference>
<proteinExistence type="predicted"/>
<dbReference type="PANTHER" id="PTHR16027:SF6">
    <property type="entry name" value="DILUTE DOMAIN-CONTAINING PROTEIN"/>
    <property type="match status" value="1"/>
</dbReference>
<reference evidence="1 2" key="1">
    <citation type="submission" date="2022-11" db="EMBL/GenBank/DDBJ databases">
        <title>Whole genome sequence of Eschrichtius robustus ER-17-0199.</title>
        <authorList>
            <person name="Bruniche-Olsen A."/>
            <person name="Black A.N."/>
            <person name="Fields C.J."/>
            <person name="Walden K."/>
            <person name="Dewoody J.A."/>
        </authorList>
    </citation>
    <scope>NUCLEOTIDE SEQUENCE [LARGE SCALE GENOMIC DNA]</scope>
    <source>
        <strain evidence="1">ER-17-0199</strain>
        <tissue evidence="1">Blubber</tissue>
    </source>
</reference>
<dbReference type="Proteomes" id="UP001159641">
    <property type="component" value="Unassembled WGS sequence"/>
</dbReference>
<sequence length="112" mass="12462">MGKPATNDVHLSSGPKEYLGMLEYKREDEAKLIQNLILDLKPRGVVVNMIPGLPAHILFMCVRYADSLNDANMLKSLMNSTINGIKQVVKSLVNPMIPQTSQRPNQQKNPSC</sequence>
<comment type="caution">
    <text evidence="1">The sequence shown here is derived from an EMBL/GenBank/DDBJ whole genome shotgun (WGS) entry which is preliminary data.</text>
</comment>
<name>A0AB34HKN0_ESCRO</name>
<gene>
    <name evidence="1" type="ORF">J1605_003983</name>
</gene>